<keyword evidence="4" id="KW-0658">Purine biosynthesis</keyword>
<sequence>MESPPRVLFLGKAGDAHGSEALALLRRSGALVTAFHGDWGDELPDAARAWRGEWIVSYLSRWILPAELLARASEHAINFHPATPDYPGFGGINQALYRGVETFGATCHRMHPAVDSGPVLAVRRFPVYPHDGVASLLERTYDAQLQLFYEMFDRLQRGDPLPASAERWGGRVYTRRDLDDLSRIEPAMPADEVARRVRATSFGAFRPFVELGGFRFDLADAPGGAAQVSQPHEHDPPGGTSGVRG</sequence>
<dbReference type="GO" id="GO:0006189">
    <property type="term" value="P:'de novo' IMP biosynthetic process"/>
    <property type="evidence" value="ECO:0007669"/>
    <property type="project" value="TreeGrafter"/>
</dbReference>
<dbReference type="Gene3D" id="3.40.50.12230">
    <property type="match status" value="1"/>
</dbReference>
<dbReference type="AlphaFoldDB" id="I0IHE3"/>
<dbReference type="PANTHER" id="PTHR43369:SF2">
    <property type="entry name" value="PHOSPHORIBOSYLGLYCINAMIDE FORMYLTRANSFERASE"/>
    <property type="match status" value="1"/>
</dbReference>
<evidence type="ECO:0000256" key="1">
    <source>
        <dbReference type="ARBA" id="ARBA00005054"/>
    </source>
</evidence>
<dbReference type="Proteomes" id="UP000007881">
    <property type="component" value="Chromosome"/>
</dbReference>
<proteinExistence type="predicted"/>
<gene>
    <name evidence="7" type="ordered locus">PSMK_25220</name>
</gene>
<keyword evidence="8" id="KW-1185">Reference proteome</keyword>
<protein>
    <recommendedName>
        <fullName evidence="2">phosphoribosylglycinamide formyltransferase 1</fullName>
        <ecNumber evidence="2">2.1.2.2</ecNumber>
    </recommendedName>
</protein>
<evidence type="ECO:0000313" key="7">
    <source>
        <dbReference type="EMBL" id="BAM04681.1"/>
    </source>
</evidence>
<dbReference type="KEGG" id="phm:PSMK_25220"/>
<evidence type="ECO:0000259" key="6">
    <source>
        <dbReference type="Pfam" id="PF00551"/>
    </source>
</evidence>
<evidence type="ECO:0000256" key="3">
    <source>
        <dbReference type="ARBA" id="ARBA00022679"/>
    </source>
</evidence>
<dbReference type="GO" id="GO:0005829">
    <property type="term" value="C:cytosol"/>
    <property type="evidence" value="ECO:0007669"/>
    <property type="project" value="TreeGrafter"/>
</dbReference>
<dbReference type="InterPro" id="IPR036477">
    <property type="entry name" value="Formyl_transf_N_sf"/>
</dbReference>
<organism evidence="7 8">
    <name type="scientific">Phycisphaera mikurensis (strain NBRC 102666 / KCTC 22515 / FYK2301M01)</name>
    <dbReference type="NCBI Taxonomy" id="1142394"/>
    <lineage>
        <taxon>Bacteria</taxon>
        <taxon>Pseudomonadati</taxon>
        <taxon>Planctomycetota</taxon>
        <taxon>Phycisphaerae</taxon>
        <taxon>Phycisphaerales</taxon>
        <taxon>Phycisphaeraceae</taxon>
        <taxon>Phycisphaera</taxon>
    </lineage>
</organism>
<feature type="region of interest" description="Disordered" evidence="5">
    <location>
        <begin position="222"/>
        <end position="245"/>
    </location>
</feature>
<evidence type="ECO:0000256" key="5">
    <source>
        <dbReference type="SAM" id="MobiDB-lite"/>
    </source>
</evidence>
<evidence type="ECO:0000256" key="2">
    <source>
        <dbReference type="ARBA" id="ARBA00012254"/>
    </source>
</evidence>
<dbReference type="SUPFAM" id="SSF53328">
    <property type="entry name" value="Formyltransferase"/>
    <property type="match status" value="1"/>
</dbReference>
<evidence type="ECO:0000313" key="8">
    <source>
        <dbReference type="Proteomes" id="UP000007881"/>
    </source>
</evidence>
<feature type="domain" description="Formyl transferase N-terminal" evidence="6">
    <location>
        <begin position="45"/>
        <end position="149"/>
    </location>
</feature>
<dbReference type="InterPro" id="IPR002376">
    <property type="entry name" value="Formyl_transf_N"/>
</dbReference>
<dbReference type="STRING" id="1142394.PSMK_25220"/>
<dbReference type="EC" id="2.1.2.2" evidence="2"/>
<name>I0IHE3_PHYMF</name>
<reference evidence="7 8" key="1">
    <citation type="submission" date="2012-02" db="EMBL/GenBank/DDBJ databases">
        <title>Complete genome sequence of Phycisphaera mikurensis NBRC 102666.</title>
        <authorList>
            <person name="Ankai A."/>
            <person name="Hosoyama A."/>
            <person name="Terui Y."/>
            <person name="Sekine M."/>
            <person name="Fukai R."/>
            <person name="Kato Y."/>
            <person name="Nakamura S."/>
            <person name="Yamada-Narita S."/>
            <person name="Kawakoshi A."/>
            <person name="Fukunaga Y."/>
            <person name="Yamazaki S."/>
            <person name="Fujita N."/>
        </authorList>
    </citation>
    <scope>NUCLEOTIDE SEQUENCE [LARGE SCALE GENOMIC DNA]</scope>
    <source>
        <strain evidence="8">NBRC 102666 / KCTC 22515 / FYK2301M01</strain>
    </source>
</reference>
<keyword evidence="3" id="KW-0808">Transferase</keyword>
<evidence type="ECO:0000256" key="4">
    <source>
        <dbReference type="ARBA" id="ARBA00022755"/>
    </source>
</evidence>
<comment type="pathway">
    <text evidence="1">Purine metabolism; IMP biosynthesis via de novo pathway; N(2)-formyl-N(1)-(5-phospho-D-ribosyl)glycinamide from N(1)-(5-phospho-D-ribosyl)glycinamide (10-formyl THF route): step 1/1.</text>
</comment>
<dbReference type="PANTHER" id="PTHR43369">
    <property type="entry name" value="PHOSPHORIBOSYLGLYCINAMIDE FORMYLTRANSFERASE"/>
    <property type="match status" value="1"/>
</dbReference>
<accession>I0IHE3</accession>
<dbReference type="Pfam" id="PF00551">
    <property type="entry name" value="Formyl_trans_N"/>
    <property type="match status" value="1"/>
</dbReference>
<dbReference type="OrthoDB" id="9788208at2"/>
<dbReference type="EMBL" id="AP012338">
    <property type="protein sequence ID" value="BAM04681.1"/>
    <property type="molecule type" value="Genomic_DNA"/>
</dbReference>
<dbReference type="HOGENOM" id="CLU_094595_0_0_0"/>
<dbReference type="eggNOG" id="COG0223">
    <property type="taxonomic scope" value="Bacteria"/>
</dbReference>
<dbReference type="GO" id="GO:0004644">
    <property type="term" value="F:phosphoribosylglycinamide formyltransferase activity"/>
    <property type="evidence" value="ECO:0007669"/>
    <property type="project" value="UniProtKB-EC"/>
</dbReference>